<evidence type="ECO:0000256" key="1">
    <source>
        <dbReference type="SAM" id="SignalP"/>
    </source>
</evidence>
<evidence type="ECO:0000259" key="2">
    <source>
        <dbReference type="SMART" id="SM00481"/>
    </source>
</evidence>
<evidence type="ECO:0000313" key="4">
    <source>
        <dbReference type="Proteomes" id="UP000178485"/>
    </source>
</evidence>
<dbReference type="GO" id="GO:0035312">
    <property type="term" value="F:5'-3' DNA exonuclease activity"/>
    <property type="evidence" value="ECO:0007669"/>
    <property type="project" value="TreeGrafter"/>
</dbReference>
<sequence length="359" mass="41165">MKTKTFSLFYICLFLCFFVKSTAQVQNDEVYEYPNLNSQDYRYNIRIPDIDGYKTLKGDFHIHTVFSDGKVWPDQRVKEAWNEGLDVIAITDHIEYRPNQKILISDHNKSFEIAKAQGDAIGMLVIKGSEITRQKPLGHINALFIQDANPLERQDPLEAIDEALKQGAFILWNHPGWPDDKSTFYPVHKELIAKKKIHGIEVYNGWESYPNVIDWCQEHNLAPFANTDLHYTSANLYRGERVRPMTLVFAKEYSEEGVKEALFSGRTVALYNNILSGDEALLKSLIKASLSIRVINQQKGVIEITNNSDIAYGIKYGNYMYPMSLYPNQVLRATIPAGSDVEFSNCLYGKDRHVVLKLW</sequence>
<dbReference type="AlphaFoldDB" id="A0A1G4G5B2"/>
<feature type="domain" description="Polymerase/histidinol phosphatase N-terminal" evidence="2">
    <location>
        <begin position="58"/>
        <end position="135"/>
    </location>
</feature>
<gene>
    <name evidence="3" type="ORF">ING2E5A_0887</name>
</gene>
<protein>
    <submittedName>
        <fullName evidence="3">Putative PHP domain protein</fullName>
    </submittedName>
</protein>
<reference evidence="3 4" key="1">
    <citation type="submission" date="2016-08" db="EMBL/GenBank/DDBJ databases">
        <authorList>
            <person name="Seilhamer J.J."/>
        </authorList>
    </citation>
    <scope>NUCLEOTIDE SEQUENCE [LARGE SCALE GENOMIC DNA]</scope>
    <source>
        <strain evidence="3">ING2-E5A</strain>
    </source>
</reference>
<organism evidence="3 4">
    <name type="scientific">Petrimonas mucosa</name>
    <dbReference type="NCBI Taxonomy" id="1642646"/>
    <lineage>
        <taxon>Bacteria</taxon>
        <taxon>Pseudomonadati</taxon>
        <taxon>Bacteroidota</taxon>
        <taxon>Bacteroidia</taxon>
        <taxon>Bacteroidales</taxon>
        <taxon>Dysgonomonadaceae</taxon>
        <taxon>Petrimonas</taxon>
    </lineage>
</organism>
<keyword evidence="4" id="KW-1185">Reference proteome</keyword>
<dbReference type="GO" id="GO:0004534">
    <property type="term" value="F:5'-3' RNA exonuclease activity"/>
    <property type="evidence" value="ECO:0007669"/>
    <property type="project" value="TreeGrafter"/>
</dbReference>
<dbReference type="SUPFAM" id="SSF89550">
    <property type="entry name" value="PHP domain-like"/>
    <property type="match status" value="1"/>
</dbReference>
<dbReference type="InterPro" id="IPR052018">
    <property type="entry name" value="PHP_domain"/>
</dbReference>
<feature type="chain" id="PRO_5009603812" evidence="1">
    <location>
        <begin position="26"/>
        <end position="359"/>
    </location>
</feature>
<dbReference type="CDD" id="cd12112">
    <property type="entry name" value="PHP_HisPPase_Chlorobi_like"/>
    <property type="match status" value="1"/>
</dbReference>
<dbReference type="SMART" id="SM00481">
    <property type="entry name" value="POLIIIAc"/>
    <property type="match status" value="1"/>
</dbReference>
<dbReference type="InterPro" id="IPR003141">
    <property type="entry name" value="Pol/His_phosphatase_N"/>
</dbReference>
<dbReference type="InterPro" id="IPR016195">
    <property type="entry name" value="Pol/histidinol_Pase-like"/>
</dbReference>
<dbReference type="EMBL" id="LT608328">
    <property type="protein sequence ID" value="SCM56454.1"/>
    <property type="molecule type" value="Genomic_DNA"/>
</dbReference>
<dbReference type="RefSeq" id="WP_083373184.1">
    <property type="nucleotide sequence ID" value="NZ_DUQN01000057.1"/>
</dbReference>
<dbReference type="Pfam" id="PF02811">
    <property type="entry name" value="PHP"/>
    <property type="match status" value="1"/>
</dbReference>
<dbReference type="STRING" id="1642646.ING2E5A_0887"/>
<accession>A0A1G4G5B2</accession>
<dbReference type="PANTHER" id="PTHR42924">
    <property type="entry name" value="EXONUCLEASE"/>
    <property type="match status" value="1"/>
</dbReference>
<keyword evidence="1" id="KW-0732">Signal</keyword>
<dbReference type="InterPro" id="IPR004013">
    <property type="entry name" value="PHP_dom"/>
</dbReference>
<dbReference type="KEGG" id="pmuc:ING2E5A_0887"/>
<proteinExistence type="predicted"/>
<evidence type="ECO:0000313" key="3">
    <source>
        <dbReference type="EMBL" id="SCM56454.1"/>
    </source>
</evidence>
<dbReference type="Proteomes" id="UP000178485">
    <property type="component" value="Chromosome i"/>
</dbReference>
<feature type="signal peptide" evidence="1">
    <location>
        <begin position="1"/>
        <end position="25"/>
    </location>
</feature>
<dbReference type="Gene3D" id="3.20.20.140">
    <property type="entry name" value="Metal-dependent hydrolases"/>
    <property type="match status" value="1"/>
</dbReference>
<dbReference type="PANTHER" id="PTHR42924:SF3">
    <property type="entry name" value="POLYMERASE_HISTIDINOL PHOSPHATASE N-TERMINAL DOMAIN-CONTAINING PROTEIN"/>
    <property type="match status" value="1"/>
</dbReference>
<name>A0A1G4G5B2_9BACT</name>